<keyword evidence="1" id="KW-0479">Metal-binding</keyword>
<dbReference type="GO" id="GO:0003676">
    <property type="term" value="F:nucleic acid binding"/>
    <property type="evidence" value="ECO:0007669"/>
    <property type="project" value="InterPro"/>
</dbReference>
<dbReference type="SUPFAM" id="SSF57756">
    <property type="entry name" value="Retrovirus zinc finger-like domains"/>
    <property type="match status" value="1"/>
</dbReference>
<reference evidence="4 5" key="1">
    <citation type="submission" date="2016-03" db="EMBL/GenBank/DDBJ databases">
        <title>EvidentialGene: Evidence-directed Construction of Genes on Genomes.</title>
        <authorList>
            <person name="Gilbert D.G."/>
            <person name="Choi J.-H."/>
            <person name="Mockaitis K."/>
            <person name="Colbourne J."/>
            <person name="Pfrender M."/>
        </authorList>
    </citation>
    <scope>NUCLEOTIDE SEQUENCE [LARGE SCALE GENOMIC DNA]</scope>
    <source>
        <strain evidence="4 5">Xinb3</strain>
        <tissue evidence="4">Complete organism</tissue>
    </source>
</reference>
<evidence type="ECO:0000313" key="4">
    <source>
        <dbReference type="EMBL" id="KZR98308.1"/>
    </source>
</evidence>
<sequence>KPEMQSETVVLTFIATIPDRVTLASMSFRVQMSIPNPYRCHKCGKLGHTTARCNANLESCKKCSKPHPQNQDCSTHCINCNNDSHESSDNECPSYREMKKIIKMAYLEGIPIEEARARQVNRTYGPARKPMAVSPTQDSLNSSQYLEMAAVKEQLKALQEEIKVMREKTFPRINGKIN</sequence>
<dbReference type="GO" id="GO:0008270">
    <property type="term" value="F:zinc ion binding"/>
    <property type="evidence" value="ECO:0007669"/>
    <property type="project" value="UniProtKB-KW"/>
</dbReference>
<dbReference type="PROSITE" id="PS50158">
    <property type="entry name" value="ZF_CCHC"/>
    <property type="match status" value="1"/>
</dbReference>
<proteinExistence type="predicted"/>
<evidence type="ECO:0000256" key="1">
    <source>
        <dbReference type="PROSITE-ProRule" id="PRU00047"/>
    </source>
</evidence>
<protein>
    <recommendedName>
        <fullName evidence="3">CCHC-type domain-containing protein</fullName>
    </recommendedName>
</protein>
<dbReference type="InterPro" id="IPR036875">
    <property type="entry name" value="Znf_CCHC_sf"/>
</dbReference>
<evidence type="ECO:0000313" key="5">
    <source>
        <dbReference type="Proteomes" id="UP000076858"/>
    </source>
</evidence>
<keyword evidence="5" id="KW-1185">Reference proteome</keyword>
<keyword evidence="1" id="KW-0863">Zinc-finger</keyword>
<dbReference type="AlphaFoldDB" id="A0A164FYL3"/>
<keyword evidence="2" id="KW-0175">Coiled coil</keyword>
<dbReference type="EMBL" id="LRGB01017584">
    <property type="protein sequence ID" value="KZR98308.1"/>
    <property type="molecule type" value="Genomic_DNA"/>
</dbReference>
<feature type="domain" description="CCHC-type" evidence="3">
    <location>
        <begin position="39"/>
        <end position="53"/>
    </location>
</feature>
<feature type="coiled-coil region" evidence="2">
    <location>
        <begin position="141"/>
        <end position="168"/>
    </location>
</feature>
<feature type="non-terminal residue" evidence="4">
    <location>
        <position position="178"/>
    </location>
</feature>
<dbReference type="InterPro" id="IPR001878">
    <property type="entry name" value="Znf_CCHC"/>
</dbReference>
<dbReference type="Proteomes" id="UP000076858">
    <property type="component" value="Unassembled WGS sequence"/>
</dbReference>
<keyword evidence="1" id="KW-0862">Zinc</keyword>
<comment type="caution">
    <text evidence="4">The sequence shown here is derived from an EMBL/GenBank/DDBJ whole genome shotgun (WGS) entry which is preliminary data.</text>
</comment>
<gene>
    <name evidence="4" type="ORF">APZ42_006336</name>
</gene>
<feature type="non-terminal residue" evidence="4">
    <location>
        <position position="1"/>
    </location>
</feature>
<name>A0A164FYL3_9CRUS</name>
<evidence type="ECO:0000256" key="2">
    <source>
        <dbReference type="SAM" id="Coils"/>
    </source>
</evidence>
<evidence type="ECO:0000259" key="3">
    <source>
        <dbReference type="PROSITE" id="PS50158"/>
    </source>
</evidence>
<organism evidence="4 5">
    <name type="scientific">Daphnia magna</name>
    <dbReference type="NCBI Taxonomy" id="35525"/>
    <lineage>
        <taxon>Eukaryota</taxon>
        <taxon>Metazoa</taxon>
        <taxon>Ecdysozoa</taxon>
        <taxon>Arthropoda</taxon>
        <taxon>Crustacea</taxon>
        <taxon>Branchiopoda</taxon>
        <taxon>Diplostraca</taxon>
        <taxon>Cladocera</taxon>
        <taxon>Anomopoda</taxon>
        <taxon>Daphniidae</taxon>
        <taxon>Daphnia</taxon>
    </lineage>
</organism>
<accession>A0A164FYL3</accession>